<comment type="caution">
    <text evidence="2">The sequence shown here is derived from an EMBL/GenBank/DDBJ whole genome shotgun (WGS) entry which is preliminary data.</text>
</comment>
<protein>
    <submittedName>
        <fullName evidence="2">Uncharacterized protein</fullName>
    </submittedName>
</protein>
<reference evidence="2 3" key="1">
    <citation type="journal article" date="2019" name="Microbiol. Resour. Announc.">
        <title>Draft Genome Sequence of the Most Traditional epsilon-Poly-l-Lysine Producer, Streptomyces albulus NBRC14147.</title>
        <authorList>
            <person name="Yamanaka K."/>
            <person name="Hamano Y."/>
        </authorList>
    </citation>
    <scope>NUCLEOTIDE SEQUENCE [LARGE SCALE GENOMIC DNA]</scope>
    <source>
        <strain evidence="2 3">NBRC 14147</strain>
    </source>
</reference>
<evidence type="ECO:0000256" key="1">
    <source>
        <dbReference type="SAM" id="MobiDB-lite"/>
    </source>
</evidence>
<dbReference type="Proteomes" id="UP000288351">
    <property type="component" value="Unassembled WGS sequence"/>
</dbReference>
<feature type="compositionally biased region" description="Basic and acidic residues" evidence="1">
    <location>
        <begin position="34"/>
        <end position="59"/>
    </location>
</feature>
<proteinExistence type="predicted"/>
<evidence type="ECO:0000313" key="3">
    <source>
        <dbReference type="Proteomes" id="UP000288351"/>
    </source>
</evidence>
<dbReference type="EMBL" id="BHXC01000006">
    <property type="protein sequence ID" value="GCB90979.1"/>
    <property type="molecule type" value="Genomic_DNA"/>
</dbReference>
<feature type="region of interest" description="Disordered" evidence="1">
    <location>
        <begin position="33"/>
        <end position="59"/>
    </location>
</feature>
<accession>A0A401R042</accession>
<name>A0A401R042_STRNR</name>
<evidence type="ECO:0000313" key="2">
    <source>
        <dbReference type="EMBL" id="GCB90979.1"/>
    </source>
</evidence>
<sequence length="73" mass="8304">MPDVFSEPGEALIQSVLNYLPCRCGGATCPDATRTVDGDESRRQRPDGRRDSRVLRDLRSRVRDDNARRRCGR</sequence>
<dbReference type="AlphaFoldDB" id="A0A401R042"/>
<gene>
    <name evidence="2" type="ORF">SALB_03690</name>
</gene>
<organism evidence="2 3">
    <name type="scientific">Streptomyces noursei</name>
    <name type="common">Streptomyces albulus</name>
    <dbReference type="NCBI Taxonomy" id="1971"/>
    <lineage>
        <taxon>Bacteria</taxon>
        <taxon>Bacillati</taxon>
        <taxon>Actinomycetota</taxon>
        <taxon>Actinomycetes</taxon>
        <taxon>Kitasatosporales</taxon>
        <taxon>Streptomycetaceae</taxon>
        <taxon>Streptomyces</taxon>
    </lineage>
</organism>